<dbReference type="OrthoDB" id="9808976at2"/>
<keyword evidence="2" id="KW-0808">Transferase</keyword>
<evidence type="ECO:0000313" key="3">
    <source>
        <dbReference type="Proteomes" id="UP000199379"/>
    </source>
</evidence>
<dbReference type="RefSeq" id="WP_092362453.1">
    <property type="nucleotide sequence ID" value="NZ_BMGV01000002.1"/>
</dbReference>
<evidence type="ECO:0000259" key="1">
    <source>
        <dbReference type="Pfam" id="PF13480"/>
    </source>
</evidence>
<feature type="domain" description="BioF2-like acetyltransferase" evidence="1">
    <location>
        <begin position="196"/>
        <end position="331"/>
    </location>
</feature>
<organism evidence="2 3">
    <name type="scientific">Cribrihabitans marinus</name>
    <dbReference type="NCBI Taxonomy" id="1227549"/>
    <lineage>
        <taxon>Bacteria</taxon>
        <taxon>Pseudomonadati</taxon>
        <taxon>Pseudomonadota</taxon>
        <taxon>Alphaproteobacteria</taxon>
        <taxon>Rhodobacterales</taxon>
        <taxon>Paracoccaceae</taxon>
        <taxon>Cribrihabitans</taxon>
    </lineage>
</organism>
<keyword evidence="3" id="KW-1185">Reference proteome</keyword>
<proteinExistence type="predicted"/>
<sequence length="404" mass="43371">MSEANGPQPGDTAPLLRVELVDRFERFAALRPAWQVLESRDPEATVFLSWDWLAQAFRPAPGQWRVMAVFRGAALVAVLPLSYRVAWGPDRMSLQTRIASGGRLVSSPYCGLLCEPGYENSAIGALAGLLRTMPWARMTLHGVTVPRRADRLLKAFDAESVAVSRNGGPGGRAELDLPRAFDTYLRRDPDAAIREAIERHAPGGAGRGRLSVELASGRGAKAQLGAMLRLWMVDHAGSRGAAAARAAAARYLHLLGCADRMGRLGLVVLRSDDALLGAFAHVTDPRRRVAHAVLGAVDTQATNLPVATVLRAEAIRWAIGQGFTRYDFGPAPIAEARAFGAMPRPLVSLSLQRRGAPAGQDCLDPIGHRAALRLVLNRVESGKAGSAAAGLRQIIDRMDPTSRD</sequence>
<gene>
    <name evidence="2" type="ORF">SAMN05444007_102128</name>
</gene>
<dbReference type="AlphaFoldDB" id="A0A1H6SWZ3"/>
<dbReference type="InterPro" id="IPR016181">
    <property type="entry name" value="Acyl_CoA_acyltransferase"/>
</dbReference>
<dbReference type="SUPFAM" id="SSF55729">
    <property type="entry name" value="Acyl-CoA N-acyltransferases (Nat)"/>
    <property type="match status" value="1"/>
</dbReference>
<dbReference type="Proteomes" id="UP000199379">
    <property type="component" value="Unassembled WGS sequence"/>
</dbReference>
<dbReference type="GO" id="GO:0016740">
    <property type="term" value="F:transferase activity"/>
    <property type="evidence" value="ECO:0007669"/>
    <property type="project" value="UniProtKB-KW"/>
</dbReference>
<dbReference type="InterPro" id="IPR038740">
    <property type="entry name" value="BioF2-like_GNAT_dom"/>
</dbReference>
<reference evidence="2 3" key="1">
    <citation type="submission" date="2016-10" db="EMBL/GenBank/DDBJ databases">
        <authorList>
            <person name="de Groot N.N."/>
        </authorList>
    </citation>
    <scope>NUCLEOTIDE SEQUENCE [LARGE SCALE GENOMIC DNA]</scope>
    <source>
        <strain evidence="2 3">DSM 29340</strain>
    </source>
</reference>
<dbReference type="EMBL" id="FNYD01000002">
    <property type="protein sequence ID" value="SEI68530.1"/>
    <property type="molecule type" value="Genomic_DNA"/>
</dbReference>
<name>A0A1H6SWZ3_9RHOB</name>
<accession>A0A1H6SWZ3</accession>
<dbReference type="Pfam" id="PF13480">
    <property type="entry name" value="Acetyltransf_6"/>
    <property type="match status" value="1"/>
</dbReference>
<evidence type="ECO:0000313" key="2">
    <source>
        <dbReference type="EMBL" id="SEI68530.1"/>
    </source>
</evidence>
<protein>
    <submittedName>
        <fullName evidence="2">Acetyltransferase involved in cellulose biosynthesis, CelD/BcsL family</fullName>
    </submittedName>
</protein>
<dbReference type="Gene3D" id="3.40.630.30">
    <property type="match status" value="1"/>
</dbReference>
<dbReference type="STRING" id="1227549.SAMN05444007_102128"/>